<feature type="transmembrane region" description="Helical" evidence="1">
    <location>
        <begin position="32"/>
        <end position="51"/>
    </location>
</feature>
<evidence type="ECO:0000256" key="1">
    <source>
        <dbReference type="SAM" id="Phobius"/>
    </source>
</evidence>
<dbReference type="EMBL" id="JBHSRD010000003">
    <property type="protein sequence ID" value="MFC6006802.1"/>
    <property type="molecule type" value="Genomic_DNA"/>
</dbReference>
<proteinExistence type="predicted"/>
<accession>A0ABW1JD21</accession>
<feature type="transmembrane region" description="Helical" evidence="1">
    <location>
        <begin position="291"/>
        <end position="308"/>
    </location>
</feature>
<reference evidence="3" key="1">
    <citation type="journal article" date="2019" name="Int. J. Syst. Evol. Microbiol.">
        <title>The Global Catalogue of Microorganisms (GCM) 10K type strain sequencing project: providing services to taxonomists for standard genome sequencing and annotation.</title>
        <authorList>
            <consortium name="The Broad Institute Genomics Platform"/>
            <consortium name="The Broad Institute Genome Sequencing Center for Infectious Disease"/>
            <person name="Wu L."/>
            <person name="Ma J."/>
        </authorList>
    </citation>
    <scope>NUCLEOTIDE SEQUENCE [LARGE SCALE GENOMIC DNA]</scope>
    <source>
        <strain evidence="3">KACC 14249</strain>
    </source>
</reference>
<keyword evidence="1" id="KW-0472">Membrane</keyword>
<dbReference type="RefSeq" id="WP_345718275.1">
    <property type="nucleotide sequence ID" value="NZ_BAABFP010000008.1"/>
</dbReference>
<name>A0ABW1JD21_9ACTN</name>
<dbReference type="Proteomes" id="UP001596189">
    <property type="component" value="Unassembled WGS sequence"/>
</dbReference>
<evidence type="ECO:0008006" key="4">
    <source>
        <dbReference type="Google" id="ProtNLM"/>
    </source>
</evidence>
<feature type="transmembrane region" description="Helical" evidence="1">
    <location>
        <begin position="71"/>
        <end position="91"/>
    </location>
</feature>
<sequence>MSSDRPSNPGVSLPASKELSAVLGRIFDQLSLSAWMPGIVLTGGAAFMVALSQSNPDGDFPSIASAVSQLATPSVGGALVLAFAVVFSTVMTQAFEFEMIKLLEGYWTDRWWARQLRRRRVTSLKVEGAEVRKLAKRLERRTRKSSFGKLAGGDKALKRRLKGRVRLRAGANEAPPDPEADYLLMHWRTAAEPAALRRLESVEREARNFPAAHRTMATRLGNTLRAREDRMKLADGGDLEGFILRNYERIPERLTVQVSDFRTRLNMYCTLVLAWILLTMAGIAATLTYSGLFHVTTIVTVAVCLLLARMSYAAATSSAKGYGAALLAADEHVARVIAKTESKPMESSGVAGRAPDE</sequence>
<keyword evidence="1" id="KW-1133">Transmembrane helix</keyword>
<keyword evidence="3" id="KW-1185">Reference proteome</keyword>
<evidence type="ECO:0000313" key="2">
    <source>
        <dbReference type="EMBL" id="MFC6006802.1"/>
    </source>
</evidence>
<feature type="transmembrane region" description="Helical" evidence="1">
    <location>
        <begin position="265"/>
        <end position="285"/>
    </location>
</feature>
<evidence type="ECO:0000313" key="3">
    <source>
        <dbReference type="Proteomes" id="UP001596189"/>
    </source>
</evidence>
<organism evidence="2 3">
    <name type="scientific">Angustibacter luteus</name>
    <dbReference type="NCBI Taxonomy" id="658456"/>
    <lineage>
        <taxon>Bacteria</taxon>
        <taxon>Bacillati</taxon>
        <taxon>Actinomycetota</taxon>
        <taxon>Actinomycetes</taxon>
        <taxon>Kineosporiales</taxon>
        <taxon>Kineosporiaceae</taxon>
    </lineage>
</organism>
<protein>
    <recommendedName>
        <fullName evidence="4">DUF4239 domain-containing protein</fullName>
    </recommendedName>
</protein>
<comment type="caution">
    <text evidence="2">The sequence shown here is derived from an EMBL/GenBank/DDBJ whole genome shotgun (WGS) entry which is preliminary data.</text>
</comment>
<gene>
    <name evidence="2" type="ORF">ACFQDO_06625</name>
</gene>
<keyword evidence="1" id="KW-0812">Transmembrane</keyword>